<keyword evidence="6" id="KW-1185">Reference proteome</keyword>
<feature type="chain" id="PRO_5046204541" evidence="3">
    <location>
        <begin position="34"/>
        <end position="193"/>
    </location>
</feature>
<dbReference type="CDD" id="cd13925">
    <property type="entry name" value="RPF"/>
    <property type="match status" value="1"/>
</dbReference>
<dbReference type="SUPFAM" id="SSF53955">
    <property type="entry name" value="Lysozyme-like"/>
    <property type="match status" value="1"/>
</dbReference>
<name>A0ABW4P7Q8_9NOCA</name>
<organism evidence="5 6">
    <name type="scientific">Rhodococcus gannanensis</name>
    <dbReference type="NCBI Taxonomy" id="1960308"/>
    <lineage>
        <taxon>Bacteria</taxon>
        <taxon>Bacillati</taxon>
        <taxon>Actinomycetota</taxon>
        <taxon>Actinomycetes</taxon>
        <taxon>Mycobacteriales</taxon>
        <taxon>Nocardiaceae</taxon>
        <taxon>Rhodococcus</taxon>
    </lineage>
</organism>
<feature type="signal peptide" evidence="3">
    <location>
        <begin position="1"/>
        <end position="33"/>
    </location>
</feature>
<dbReference type="Gene3D" id="3.10.350.10">
    <property type="entry name" value="LysM domain"/>
    <property type="match status" value="1"/>
</dbReference>
<sequence length="193" mass="19501">MSSFTPKRALGAVAATAALAAVPMGLSAGTASAATHNWDGVAQCESGGNWSINTGNGYYGGLQFSQSTWQAYGGSGSAHNASKAEQIRVAENVLAGQGVGAWPVCGQYLTSGVSDIAEPVAEPAPAPVLDPVQQVAAQVAEAPQVQTLGASTYVVQAGDTLSQIARDHGIDLSALASQVDNIDLIFPGQTLAF</sequence>
<dbReference type="Pfam" id="PF06737">
    <property type="entry name" value="Transglycosylas"/>
    <property type="match status" value="1"/>
</dbReference>
<dbReference type="Gene3D" id="1.10.530.10">
    <property type="match status" value="1"/>
</dbReference>
<evidence type="ECO:0000256" key="2">
    <source>
        <dbReference type="ARBA" id="ARBA00022801"/>
    </source>
</evidence>
<evidence type="ECO:0000259" key="4">
    <source>
        <dbReference type="PROSITE" id="PS51782"/>
    </source>
</evidence>
<keyword evidence="2" id="KW-0378">Hydrolase</keyword>
<dbReference type="SMART" id="SM00257">
    <property type="entry name" value="LysM"/>
    <property type="match status" value="1"/>
</dbReference>
<dbReference type="SUPFAM" id="SSF54106">
    <property type="entry name" value="LysM domain"/>
    <property type="match status" value="1"/>
</dbReference>
<dbReference type="InterPro" id="IPR036779">
    <property type="entry name" value="LysM_dom_sf"/>
</dbReference>
<gene>
    <name evidence="5" type="ORF">ACFSJG_17825</name>
</gene>
<protein>
    <submittedName>
        <fullName evidence="5">Transglycosylase family protein</fullName>
    </submittedName>
</protein>
<evidence type="ECO:0000256" key="3">
    <source>
        <dbReference type="SAM" id="SignalP"/>
    </source>
</evidence>
<comment type="similarity">
    <text evidence="1">Belongs to the transglycosylase family. Rpf subfamily.</text>
</comment>
<evidence type="ECO:0000313" key="5">
    <source>
        <dbReference type="EMBL" id="MFD1814078.1"/>
    </source>
</evidence>
<dbReference type="InterPro" id="IPR010618">
    <property type="entry name" value="RPF"/>
</dbReference>
<dbReference type="RefSeq" id="WP_378486575.1">
    <property type="nucleotide sequence ID" value="NZ_JBHUFB010000013.1"/>
</dbReference>
<comment type="caution">
    <text evidence="5">The sequence shown here is derived from an EMBL/GenBank/DDBJ whole genome shotgun (WGS) entry which is preliminary data.</text>
</comment>
<feature type="domain" description="LysM" evidence="4">
    <location>
        <begin position="151"/>
        <end position="193"/>
    </location>
</feature>
<dbReference type="InterPro" id="IPR018392">
    <property type="entry name" value="LysM"/>
</dbReference>
<accession>A0ABW4P7Q8</accession>
<dbReference type="Proteomes" id="UP001597286">
    <property type="component" value="Unassembled WGS sequence"/>
</dbReference>
<evidence type="ECO:0000313" key="6">
    <source>
        <dbReference type="Proteomes" id="UP001597286"/>
    </source>
</evidence>
<keyword evidence="3" id="KW-0732">Signal</keyword>
<dbReference type="PROSITE" id="PS51782">
    <property type="entry name" value="LYSM"/>
    <property type="match status" value="1"/>
</dbReference>
<evidence type="ECO:0000256" key="1">
    <source>
        <dbReference type="ARBA" id="ARBA00010830"/>
    </source>
</evidence>
<dbReference type="Pfam" id="PF01476">
    <property type="entry name" value="LysM"/>
    <property type="match status" value="1"/>
</dbReference>
<dbReference type="InterPro" id="IPR023346">
    <property type="entry name" value="Lysozyme-like_dom_sf"/>
</dbReference>
<proteinExistence type="inferred from homology"/>
<dbReference type="CDD" id="cd00118">
    <property type="entry name" value="LysM"/>
    <property type="match status" value="1"/>
</dbReference>
<reference evidence="6" key="1">
    <citation type="journal article" date="2019" name="Int. J. Syst. Evol. Microbiol.">
        <title>The Global Catalogue of Microorganisms (GCM) 10K type strain sequencing project: providing services to taxonomists for standard genome sequencing and annotation.</title>
        <authorList>
            <consortium name="The Broad Institute Genomics Platform"/>
            <consortium name="The Broad Institute Genome Sequencing Center for Infectious Disease"/>
            <person name="Wu L."/>
            <person name="Ma J."/>
        </authorList>
    </citation>
    <scope>NUCLEOTIDE SEQUENCE [LARGE SCALE GENOMIC DNA]</scope>
    <source>
        <strain evidence="6">DT72</strain>
    </source>
</reference>
<dbReference type="EMBL" id="JBHUFB010000013">
    <property type="protein sequence ID" value="MFD1814078.1"/>
    <property type="molecule type" value="Genomic_DNA"/>
</dbReference>